<comment type="caution">
    <text evidence="1">The sequence shown here is derived from an EMBL/GenBank/DDBJ whole genome shotgun (WGS) entry which is preliminary data.</text>
</comment>
<evidence type="ECO:0000313" key="2">
    <source>
        <dbReference type="Proteomes" id="UP000272238"/>
    </source>
</evidence>
<dbReference type="AlphaFoldDB" id="A0A494Z2B0"/>
<dbReference type="Proteomes" id="UP000272238">
    <property type="component" value="Unassembled WGS sequence"/>
</dbReference>
<protein>
    <submittedName>
        <fullName evidence="1">Uncharacterized protein</fullName>
    </submittedName>
</protein>
<keyword evidence="2" id="KW-1185">Reference proteome</keyword>
<proteinExistence type="predicted"/>
<reference evidence="1 2" key="1">
    <citation type="journal article" date="2016" name="Antonie Van Leeuwenhoek">
        <title>Lysinibacillus endophyticus sp. nov., an indole-3-acetic acid producing endophytic bacterium isolated from corn root (Zea mays cv. Xinken-5).</title>
        <authorList>
            <person name="Yu J."/>
            <person name="Guan X."/>
            <person name="Liu C."/>
            <person name="Xiang W."/>
            <person name="Yu Z."/>
            <person name="Liu X."/>
            <person name="Wang G."/>
        </authorList>
    </citation>
    <scope>NUCLEOTIDE SEQUENCE [LARGE SCALE GENOMIC DNA]</scope>
    <source>
        <strain evidence="1 2">DSM 100506</strain>
    </source>
</reference>
<dbReference type="EMBL" id="RBZN01000024">
    <property type="protein sequence ID" value="RKQ16146.1"/>
    <property type="molecule type" value="Genomic_DNA"/>
</dbReference>
<accession>A0A494Z2B0</accession>
<sequence length="61" mass="6737">NARSALTTTGGVGKRALFALADCPEVVEELAFAARQLEMRRRLVQARHALETSTRRRSLPS</sequence>
<gene>
    <name evidence="1" type="ORF">D8M03_10380</name>
</gene>
<organism evidence="1 2">
    <name type="scientific">Ureibacillus endophyticus</name>
    <dbReference type="NCBI Taxonomy" id="1978490"/>
    <lineage>
        <taxon>Bacteria</taxon>
        <taxon>Bacillati</taxon>
        <taxon>Bacillota</taxon>
        <taxon>Bacilli</taxon>
        <taxon>Bacillales</taxon>
        <taxon>Caryophanaceae</taxon>
        <taxon>Ureibacillus</taxon>
    </lineage>
</organism>
<evidence type="ECO:0000313" key="1">
    <source>
        <dbReference type="EMBL" id="RKQ16146.1"/>
    </source>
</evidence>
<feature type="non-terminal residue" evidence="1">
    <location>
        <position position="1"/>
    </location>
</feature>
<name>A0A494Z2B0_9BACL</name>